<organism evidence="1 2">
    <name type="scientific">Tigheibacillus jepli</name>
    <dbReference type="NCBI Taxonomy" id="3035914"/>
    <lineage>
        <taxon>Bacteria</taxon>
        <taxon>Bacillati</taxon>
        <taxon>Bacillota</taxon>
        <taxon>Bacilli</taxon>
        <taxon>Bacillales</taxon>
        <taxon>Bacillaceae</taxon>
        <taxon>Tigheibacillus</taxon>
    </lineage>
</organism>
<dbReference type="EMBL" id="JAROCA020000001">
    <property type="protein sequence ID" value="MDY0405201.1"/>
    <property type="molecule type" value="Genomic_DNA"/>
</dbReference>
<dbReference type="Pfam" id="PF18846">
    <property type="entry name" value="baeRF_family5"/>
    <property type="match status" value="1"/>
</dbReference>
<evidence type="ECO:0000313" key="1">
    <source>
        <dbReference type="EMBL" id="MDY0405201.1"/>
    </source>
</evidence>
<dbReference type="InterPro" id="IPR042226">
    <property type="entry name" value="eFR1_2_sf"/>
</dbReference>
<keyword evidence="2" id="KW-1185">Reference proteome</keyword>
<evidence type="ECO:0000313" key="2">
    <source>
        <dbReference type="Proteomes" id="UP001228376"/>
    </source>
</evidence>
<gene>
    <name evidence="1" type="ORF">P5G51_007095</name>
</gene>
<dbReference type="Gene3D" id="3.30.420.60">
    <property type="entry name" value="eRF1 domain 2"/>
    <property type="match status" value="1"/>
</dbReference>
<dbReference type="Proteomes" id="UP001228376">
    <property type="component" value="Unassembled WGS sequence"/>
</dbReference>
<protein>
    <submittedName>
        <fullName evidence="1">VLRF1 family aeRF1-type release factor</fullName>
    </submittedName>
</protein>
<dbReference type="RefSeq" id="WP_306065713.1">
    <property type="nucleotide sequence ID" value="NZ_JAROCA020000001.1"/>
</dbReference>
<dbReference type="InterPro" id="IPR040983">
    <property type="entry name" value="Bact_RF_family5"/>
</dbReference>
<proteinExistence type="predicted"/>
<comment type="caution">
    <text evidence="1">The sequence shown here is derived from an EMBL/GenBank/DDBJ whole genome shotgun (WGS) entry which is preliminary data.</text>
</comment>
<sequence length="268" mass="31767">MRMEKMIRQLESVRRDGSNKVFSMYLNTDPSDPEQQGGKWRLQLKNGMRNFEEYLQQDSDKEELRNFQQVKRQVEKFMGEHEQHLQRGVILFATADEEVWYADCIQVRVKTEFYWKETAELAQLENILHDYPKAGIILVQKNEIKVIEANLNRVENTWQFEFDLDKENWHVKQSTTKVGQAASAKQKAGIKKDNFEAKFKANLQRWYKSIAPKLDRLAKDNEWEKTYIMGEKDISSELKNQMHHNVEAIIHKNVLELDESRVLQEVFG</sequence>
<name>A0ABU5CFW2_9BACI</name>
<accession>A0ABU5CFW2</accession>
<reference evidence="1 2" key="1">
    <citation type="submission" date="2023-10" db="EMBL/GenBank/DDBJ databases">
        <title>179-bfca-hs.</title>
        <authorList>
            <person name="Miliotis G."/>
            <person name="Sengupta P."/>
            <person name="Hameed A."/>
            <person name="Chuvochina M."/>
            <person name="Mcdonagh F."/>
            <person name="Simpson A.C."/>
            <person name="Singh N.K."/>
            <person name="Rekha P.D."/>
            <person name="Raman K."/>
            <person name="Hugenholtz P."/>
            <person name="Venkateswaran K."/>
        </authorList>
    </citation>
    <scope>NUCLEOTIDE SEQUENCE [LARGE SCALE GENOMIC DNA]</scope>
    <source>
        <strain evidence="1 2">179-BFC-A-HS</strain>
    </source>
</reference>